<accession>A0A2I2KPR0</accession>
<keyword evidence="2" id="KW-0472">Membrane</keyword>
<evidence type="ECO:0000313" key="3">
    <source>
        <dbReference type="EMBL" id="SNQ47651.1"/>
    </source>
</evidence>
<keyword evidence="2" id="KW-1133">Transmembrane helix</keyword>
<reference evidence="3 4" key="1">
    <citation type="submission" date="2017-06" db="EMBL/GenBank/DDBJ databases">
        <authorList>
            <person name="Kim H.J."/>
            <person name="Triplett B.A."/>
        </authorList>
    </citation>
    <scope>NUCLEOTIDE SEQUENCE [LARGE SCALE GENOMIC DNA]</scope>
    <source>
        <strain evidence="3">FRACA_ARgP5</strain>
    </source>
</reference>
<sequence length="126" mass="13207">MNNGYAHSGSASAGPEVTGGAAQEDAPPAGVAPLRTSRTSRTPKGTGPYLRRRRQIAAIALCVVSCVLCVVSVSARWLRGEVLDTGRYLDTVAPLADNPLIQDAESSTVAPWSLPASRESTTSWNI</sequence>
<evidence type="ECO:0000313" key="4">
    <source>
        <dbReference type="Proteomes" id="UP000234331"/>
    </source>
</evidence>
<protein>
    <submittedName>
        <fullName evidence="3">Uncharacterized protein</fullName>
    </submittedName>
</protein>
<feature type="transmembrane region" description="Helical" evidence="2">
    <location>
        <begin position="56"/>
        <end position="78"/>
    </location>
</feature>
<gene>
    <name evidence="3" type="ORF">FRACA_20047</name>
</gene>
<dbReference type="Proteomes" id="UP000234331">
    <property type="component" value="Unassembled WGS sequence"/>
</dbReference>
<dbReference type="AlphaFoldDB" id="A0A2I2KPR0"/>
<organism evidence="3 4">
    <name type="scientific">Frankia canadensis</name>
    <dbReference type="NCBI Taxonomy" id="1836972"/>
    <lineage>
        <taxon>Bacteria</taxon>
        <taxon>Bacillati</taxon>
        <taxon>Actinomycetota</taxon>
        <taxon>Actinomycetes</taxon>
        <taxon>Frankiales</taxon>
        <taxon>Frankiaceae</taxon>
        <taxon>Frankia</taxon>
    </lineage>
</organism>
<keyword evidence="2" id="KW-0812">Transmembrane</keyword>
<feature type="region of interest" description="Disordered" evidence="1">
    <location>
        <begin position="1"/>
        <end position="49"/>
    </location>
</feature>
<evidence type="ECO:0000256" key="2">
    <source>
        <dbReference type="SAM" id="Phobius"/>
    </source>
</evidence>
<keyword evidence="4" id="KW-1185">Reference proteome</keyword>
<name>A0A2I2KPR0_9ACTN</name>
<proteinExistence type="predicted"/>
<feature type="compositionally biased region" description="Polar residues" evidence="1">
    <location>
        <begin position="1"/>
        <end position="11"/>
    </location>
</feature>
<dbReference type="EMBL" id="FZMO01000112">
    <property type="protein sequence ID" value="SNQ47651.1"/>
    <property type="molecule type" value="Genomic_DNA"/>
</dbReference>
<evidence type="ECO:0000256" key="1">
    <source>
        <dbReference type="SAM" id="MobiDB-lite"/>
    </source>
</evidence>